<dbReference type="AlphaFoldDB" id="A0AAV5T4N4"/>
<feature type="non-terminal residue" evidence="5">
    <location>
        <position position="1"/>
    </location>
</feature>
<sequence length="128" mass="14507">SMKFADKSPRDAFSDADWVCHLKIESSETLDEHEHRQGMNDVRYGVQHLEVFKKPSPIDELPAEVYGSTVGGPVLEEGKEYLLCGSLLNDVKLSCVAGQVKPEDVKQFVAEWDQISEEFIEEMKTFDQ</sequence>
<dbReference type="InterPro" id="IPR008993">
    <property type="entry name" value="TIMP-like_OB-fold"/>
</dbReference>
<evidence type="ECO:0000256" key="1">
    <source>
        <dbReference type="ARBA" id="ARBA00004613"/>
    </source>
</evidence>
<keyword evidence="6" id="KW-1185">Reference proteome</keyword>
<organism evidence="5 6">
    <name type="scientific">Pristionchus entomophagus</name>
    <dbReference type="NCBI Taxonomy" id="358040"/>
    <lineage>
        <taxon>Eukaryota</taxon>
        <taxon>Metazoa</taxon>
        <taxon>Ecdysozoa</taxon>
        <taxon>Nematoda</taxon>
        <taxon>Chromadorea</taxon>
        <taxon>Rhabditida</taxon>
        <taxon>Rhabditina</taxon>
        <taxon>Diplogasteromorpha</taxon>
        <taxon>Diplogasteroidea</taxon>
        <taxon>Neodiplogasteridae</taxon>
        <taxon>Pristionchus</taxon>
    </lineage>
</organism>
<dbReference type="Gene3D" id="2.40.50.120">
    <property type="match status" value="1"/>
</dbReference>
<keyword evidence="3" id="KW-1015">Disulfide bond</keyword>
<dbReference type="InterPro" id="IPR001820">
    <property type="entry name" value="TIMP"/>
</dbReference>
<protein>
    <recommendedName>
        <fullName evidence="4">NTR domain-containing protein</fullName>
    </recommendedName>
</protein>
<evidence type="ECO:0000313" key="5">
    <source>
        <dbReference type="EMBL" id="GMS90243.1"/>
    </source>
</evidence>
<dbReference type="EMBL" id="BTSX01000003">
    <property type="protein sequence ID" value="GMS90243.1"/>
    <property type="molecule type" value="Genomic_DNA"/>
</dbReference>
<dbReference type="GO" id="GO:0008191">
    <property type="term" value="F:metalloendopeptidase inhibitor activity"/>
    <property type="evidence" value="ECO:0007669"/>
    <property type="project" value="InterPro"/>
</dbReference>
<evidence type="ECO:0000259" key="4">
    <source>
        <dbReference type="PROSITE" id="PS50189"/>
    </source>
</evidence>
<dbReference type="SUPFAM" id="SSF50242">
    <property type="entry name" value="TIMP-like"/>
    <property type="match status" value="1"/>
</dbReference>
<proteinExistence type="predicted"/>
<evidence type="ECO:0000256" key="2">
    <source>
        <dbReference type="ARBA" id="ARBA00022525"/>
    </source>
</evidence>
<comment type="caution">
    <text evidence="5">The sequence shown here is derived from an EMBL/GenBank/DDBJ whole genome shotgun (WGS) entry which is preliminary data.</text>
</comment>
<name>A0AAV5T4N4_9BILA</name>
<comment type="subcellular location">
    <subcellularLocation>
        <location evidence="1">Secreted</location>
    </subcellularLocation>
</comment>
<dbReference type="GO" id="GO:0005576">
    <property type="term" value="C:extracellular region"/>
    <property type="evidence" value="ECO:0007669"/>
    <property type="project" value="UniProtKB-SubCell"/>
</dbReference>
<dbReference type="InterPro" id="IPR001134">
    <property type="entry name" value="Netrin_domain"/>
</dbReference>
<gene>
    <name evidence="5" type="ORF">PENTCL1PPCAC_12418</name>
</gene>
<dbReference type="Proteomes" id="UP001432027">
    <property type="component" value="Unassembled WGS sequence"/>
</dbReference>
<feature type="domain" description="NTR" evidence="4">
    <location>
        <begin position="1"/>
        <end position="128"/>
    </location>
</feature>
<evidence type="ECO:0000313" key="6">
    <source>
        <dbReference type="Proteomes" id="UP001432027"/>
    </source>
</evidence>
<dbReference type="PROSITE" id="PS50189">
    <property type="entry name" value="NTR"/>
    <property type="match status" value="1"/>
</dbReference>
<evidence type="ECO:0000256" key="3">
    <source>
        <dbReference type="ARBA" id="ARBA00023157"/>
    </source>
</evidence>
<reference evidence="5" key="1">
    <citation type="submission" date="2023-10" db="EMBL/GenBank/DDBJ databases">
        <title>Genome assembly of Pristionchus species.</title>
        <authorList>
            <person name="Yoshida K."/>
            <person name="Sommer R.J."/>
        </authorList>
    </citation>
    <scope>NUCLEOTIDE SEQUENCE</scope>
    <source>
        <strain evidence="5">RS0144</strain>
    </source>
</reference>
<dbReference type="Pfam" id="PF00965">
    <property type="entry name" value="TIMP"/>
    <property type="match status" value="1"/>
</dbReference>
<keyword evidence="2" id="KW-0964">Secreted</keyword>
<accession>A0AAV5T4N4</accession>